<gene>
    <name evidence="3" type="ORF">NQ315_004824</name>
</gene>
<dbReference type="GO" id="GO:0097225">
    <property type="term" value="C:sperm midpiece"/>
    <property type="evidence" value="ECO:0007669"/>
    <property type="project" value="TreeGrafter"/>
</dbReference>
<dbReference type="Pfam" id="PF21049">
    <property type="entry name" value="CFA69_ARM_rpt"/>
    <property type="match status" value="1"/>
</dbReference>
<dbReference type="PANTHER" id="PTHR14716">
    <property type="entry name" value="CILIA- AND FLAGELLA-ASSOCIATED PROTEIN 69"/>
    <property type="match status" value="1"/>
</dbReference>
<organism evidence="3 4">
    <name type="scientific">Exocentrus adspersus</name>
    <dbReference type="NCBI Taxonomy" id="1586481"/>
    <lineage>
        <taxon>Eukaryota</taxon>
        <taxon>Metazoa</taxon>
        <taxon>Ecdysozoa</taxon>
        <taxon>Arthropoda</taxon>
        <taxon>Hexapoda</taxon>
        <taxon>Insecta</taxon>
        <taxon>Pterygota</taxon>
        <taxon>Neoptera</taxon>
        <taxon>Endopterygota</taxon>
        <taxon>Coleoptera</taxon>
        <taxon>Polyphaga</taxon>
        <taxon>Cucujiformia</taxon>
        <taxon>Chrysomeloidea</taxon>
        <taxon>Cerambycidae</taxon>
        <taxon>Lamiinae</taxon>
        <taxon>Acanthocinini</taxon>
        <taxon>Exocentrus</taxon>
    </lineage>
</organism>
<sequence>YLMVCLKNKDLQVATADALIALITQNCEKCPYYVSLEARLKTALCSRLPEILGQMLEIADENIYEKLLKMMEVLLKESDTSCKIFVRLDVLNSLLMRLEPTWSTRFPNKPPPAVPKENVLHYDQTSINLLILTRYLLKNEKHMKDVNRIRLFSLWNLMYAYRWFISTNQPLNRNSVLVILFQLMKIFPSLDFVSSGLAVDLTFVGFDSAISVPKWARGIKLSTNIEDFTYVCLVISCFQYYPNFFGGVRVLEEQRVINALLAILKNKYTTKWSSSYACTLRHLVLHVLMKMVPDIEDEYIESNGPNTFLDIIRTFQTNDVDVRILRKCLDALLHILKNTEMVADSIIFNGGVELILDLCEHTVLNVIDEDLGKACLGLAFCILDILYKNVEEKANQTTLTITIAYMKNITQQNRQVPVRDAKEIIFVMNFIWEHIIKVEELAKEFVGKDGTYLMLDIIQKFPFAVKLITLGALVDLCEFGLCIPYLITWKRNDQTLIPMLMQIFREENKQLNVKSGPFGEIIDPKNSVMGTDQWFMTFCTCTKMMQGNACISDLHLSCRPKIYALLQMLDYRHADKVEMANEHYKSYNEELDTADQVTRLVAENFLLFKLGEAWIELREEFRRSHITLTQIDSEILSLLCYRAIKLGEHLQTVQGEIIKHSNRKDLLDEYKLYKHLQDGKLTEALESLSELKAIARCSEHMFRISQKFQQNKQIDTAVRRVSSEAHRTFQYDIRVTPVFRKTVHLSNGGMLSAEDTELPSVSPMRSDEYQYDREIPEDLLESSSKN</sequence>
<dbReference type="SUPFAM" id="SSF48371">
    <property type="entry name" value="ARM repeat"/>
    <property type="match status" value="1"/>
</dbReference>
<comment type="caution">
    <text evidence="3">The sequence shown here is derived from an EMBL/GenBank/DDBJ whole genome shotgun (WGS) entry which is preliminary data.</text>
</comment>
<dbReference type="PANTHER" id="PTHR14716:SF0">
    <property type="entry name" value="CILIA- AND FLAGELLA-ASSOCIATED PROTEIN 69"/>
    <property type="match status" value="1"/>
</dbReference>
<accession>A0AAV8W2Y3</accession>
<feature type="compositionally biased region" description="Basic and acidic residues" evidence="1">
    <location>
        <begin position="765"/>
        <end position="776"/>
    </location>
</feature>
<proteinExistence type="predicted"/>
<evidence type="ECO:0000259" key="2">
    <source>
        <dbReference type="Pfam" id="PF21049"/>
    </source>
</evidence>
<dbReference type="GO" id="GO:1902093">
    <property type="term" value="P:positive regulation of flagellated sperm motility"/>
    <property type="evidence" value="ECO:0007669"/>
    <property type="project" value="TreeGrafter"/>
</dbReference>
<evidence type="ECO:0000313" key="4">
    <source>
        <dbReference type="Proteomes" id="UP001159042"/>
    </source>
</evidence>
<dbReference type="AlphaFoldDB" id="A0AAV8W2Y3"/>
<dbReference type="InterPro" id="IPR048733">
    <property type="entry name" value="CFA69_ARM_dom"/>
</dbReference>
<feature type="non-terminal residue" evidence="3">
    <location>
        <position position="1"/>
    </location>
</feature>
<protein>
    <recommendedName>
        <fullName evidence="2">Cilia- and flagella-associated protein 69 ARM repeats domain-containing protein</fullName>
    </recommendedName>
</protein>
<keyword evidence="4" id="KW-1185">Reference proteome</keyword>
<evidence type="ECO:0000256" key="1">
    <source>
        <dbReference type="SAM" id="MobiDB-lite"/>
    </source>
</evidence>
<dbReference type="InterPro" id="IPR011989">
    <property type="entry name" value="ARM-like"/>
</dbReference>
<name>A0AAV8W2Y3_9CUCU</name>
<dbReference type="Proteomes" id="UP001159042">
    <property type="component" value="Unassembled WGS sequence"/>
</dbReference>
<dbReference type="InterPro" id="IPR048732">
    <property type="entry name" value="CFA69"/>
</dbReference>
<dbReference type="InterPro" id="IPR016024">
    <property type="entry name" value="ARM-type_fold"/>
</dbReference>
<evidence type="ECO:0000313" key="3">
    <source>
        <dbReference type="EMBL" id="KAJ8920685.1"/>
    </source>
</evidence>
<feature type="domain" description="Cilia- and flagella-associated protein 69 ARM repeats" evidence="2">
    <location>
        <begin position="173"/>
        <end position="616"/>
    </location>
</feature>
<dbReference type="Gene3D" id="1.25.10.10">
    <property type="entry name" value="Leucine-rich Repeat Variant"/>
    <property type="match status" value="1"/>
</dbReference>
<feature type="region of interest" description="Disordered" evidence="1">
    <location>
        <begin position="750"/>
        <end position="786"/>
    </location>
</feature>
<dbReference type="GO" id="GO:0097730">
    <property type="term" value="C:non-motile cilium"/>
    <property type="evidence" value="ECO:0007669"/>
    <property type="project" value="TreeGrafter"/>
</dbReference>
<dbReference type="EMBL" id="JANEYG010000013">
    <property type="protein sequence ID" value="KAJ8920685.1"/>
    <property type="molecule type" value="Genomic_DNA"/>
</dbReference>
<reference evidence="3 4" key="1">
    <citation type="journal article" date="2023" name="Insect Mol. Biol.">
        <title>Genome sequencing provides insights into the evolution of gene families encoding plant cell wall-degrading enzymes in longhorned beetles.</title>
        <authorList>
            <person name="Shin N.R."/>
            <person name="Okamura Y."/>
            <person name="Kirsch R."/>
            <person name="Pauchet Y."/>
        </authorList>
    </citation>
    <scope>NUCLEOTIDE SEQUENCE [LARGE SCALE GENOMIC DNA]</scope>
    <source>
        <strain evidence="3">EAD_L_NR</strain>
    </source>
</reference>